<dbReference type="PIRSF" id="PIRSF038973">
    <property type="entry name" value="SpoIIM"/>
    <property type="match status" value="1"/>
</dbReference>
<name>A0A1Y0IRQ3_9BACL</name>
<dbReference type="InterPro" id="IPR014196">
    <property type="entry name" value="SpoIIM"/>
</dbReference>
<feature type="transmembrane region" description="Helical" evidence="1">
    <location>
        <begin position="188"/>
        <end position="208"/>
    </location>
</feature>
<feature type="transmembrane region" description="Helical" evidence="1">
    <location>
        <begin position="148"/>
        <end position="168"/>
    </location>
</feature>
<dbReference type="Pfam" id="PF01944">
    <property type="entry name" value="SpoIIM"/>
    <property type="match status" value="1"/>
</dbReference>
<keyword evidence="1" id="KW-0812">Transmembrane</keyword>
<gene>
    <name evidence="2" type="ORF">CBW65_21080</name>
</gene>
<organism evidence="2 3">
    <name type="scientific">Tumebacillus avium</name>
    <dbReference type="NCBI Taxonomy" id="1903704"/>
    <lineage>
        <taxon>Bacteria</taxon>
        <taxon>Bacillati</taxon>
        <taxon>Bacillota</taxon>
        <taxon>Bacilli</taxon>
        <taxon>Bacillales</taxon>
        <taxon>Alicyclobacillaceae</taxon>
        <taxon>Tumebacillus</taxon>
    </lineage>
</organism>
<proteinExistence type="predicted"/>
<dbReference type="InterPro" id="IPR002798">
    <property type="entry name" value="SpoIIM-like"/>
</dbReference>
<keyword evidence="3" id="KW-1185">Reference proteome</keyword>
<dbReference type="KEGG" id="tum:CBW65_21080"/>
<dbReference type="Proteomes" id="UP000195437">
    <property type="component" value="Chromosome"/>
</dbReference>
<sequence>MSEEEGPAMFGRMKQASSLYMRDHLSLFVFTSVLFMIGALFGAIVVGALAEDQVASLNESLKGFFNAISLDQTGTTASEITWHSAASFLKTVGLLWILGMSIVGLPVIVIYIFIKGFVVGFSVGVIVSQFKGQGLLFSMAAILPQNLIYVPALILCGVAGISFSLMIVRSRFTNQQRGGTGTLLYRNFLSYTGLIGAVAVAMVLAAFVEGYLSPTLMRLIVPHV</sequence>
<feature type="transmembrane region" description="Helical" evidence="1">
    <location>
        <begin position="94"/>
        <end position="114"/>
    </location>
</feature>
<keyword evidence="1" id="KW-1133">Transmembrane helix</keyword>
<dbReference type="EMBL" id="CP021434">
    <property type="protein sequence ID" value="ARU63191.1"/>
    <property type="molecule type" value="Genomic_DNA"/>
</dbReference>
<feature type="transmembrane region" description="Helical" evidence="1">
    <location>
        <begin position="27"/>
        <end position="50"/>
    </location>
</feature>
<accession>A0A1Y0IRQ3</accession>
<protein>
    <submittedName>
        <fullName evidence="2">Stage II sporulation protein M</fullName>
    </submittedName>
</protein>
<keyword evidence="1" id="KW-0472">Membrane</keyword>
<dbReference type="AlphaFoldDB" id="A0A1Y0IRQ3"/>
<evidence type="ECO:0000313" key="2">
    <source>
        <dbReference type="EMBL" id="ARU63191.1"/>
    </source>
</evidence>
<evidence type="ECO:0000313" key="3">
    <source>
        <dbReference type="Proteomes" id="UP000195437"/>
    </source>
</evidence>
<dbReference type="NCBIfam" id="TIGR02831">
    <property type="entry name" value="spo_II_M"/>
    <property type="match status" value="1"/>
</dbReference>
<evidence type="ECO:0000256" key="1">
    <source>
        <dbReference type="SAM" id="Phobius"/>
    </source>
</evidence>
<reference evidence="3" key="1">
    <citation type="submission" date="2017-05" db="EMBL/GenBank/DDBJ databases">
        <authorList>
            <person name="Sung H."/>
        </authorList>
    </citation>
    <scope>NUCLEOTIDE SEQUENCE [LARGE SCALE GENOMIC DNA]</scope>
    <source>
        <strain evidence="3">AR23208</strain>
    </source>
</reference>